<keyword evidence="1" id="KW-0378">Hydrolase</keyword>
<dbReference type="PANTHER" id="PTHR20963:SF24">
    <property type="entry name" value="3-PHYTASE B"/>
    <property type="match status" value="1"/>
</dbReference>
<dbReference type="InterPro" id="IPR033379">
    <property type="entry name" value="Acid_Pase_AS"/>
</dbReference>
<dbReference type="OrthoDB" id="6509975at2759"/>
<evidence type="ECO:0000313" key="3">
    <source>
        <dbReference type="Proteomes" id="UP000059188"/>
    </source>
</evidence>
<proteinExistence type="predicted"/>
<evidence type="ECO:0008006" key="4">
    <source>
        <dbReference type="Google" id="ProtNLM"/>
    </source>
</evidence>
<evidence type="ECO:0000256" key="1">
    <source>
        <dbReference type="ARBA" id="ARBA00022801"/>
    </source>
</evidence>
<dbReference type="CDD" id="cd07061">
    <property type="entry name" value="HP_HAP_like"/>
    <property type="match status" value="1"/>
</dbReference>
<gene>
    <name evidence="2" type="ORF">RSOLAG1IB_04583</name>
</gene>
<dbReference type="EMBL" id="LN679105">
    <property type="protein sequence ID" value="CEL61833.1"/>
    <property type="molecule type" value="Genomic_DNA"/>
</dbReference>
<dbReference type="PROSITE" id="PS00616">
    <property type="entry name" value="HIS_ACID_PHOSPHAT_1"/>
    <property type="match status" value="1"/>
</dbReference>
<dbReference type="Pfam" id="PF00328">
    <property type="entry name" value="His_Phos_2"/>
    <property type="match status" value="1"/>
</dbReference>
<dbReference type="Gene3D" id="3.40.50.1240">
    <property type="entry name" value="Phosphoglycerate mutase-like"/>
    <property type="match status" value="1"/>
</dbReference>
<reference evidence="2 3" key="1">
    <citation type="submission" date="2014-11" db="EMBL/GenBank/DDBJ databases">
        <authorList>
            <person name="Wibberg Daniel"/>
        </authorList>
    </citation>
    <scope>NUCLEOTIDE SEQUENCE [LARGE SCALE GENOMIC DNA]</scope>
    <source>
        <strain evidence="2">Rhizoctonia solani AG1-IB 7/3/14</strain>
    </source>
</reference>
<organism evidence="2 3">
    <name type="scientific">Thanatephorus cucumeris (strain AG1-IB / isolate 7/3/14)</name>
    <name type="common">Lettuce bottom rot fungus</name>
    <name type="synonym">Rhizoctonia solani</name>
    <dbReference type="NCBI Taxonomy" id="1108050"/>
    <lineage>
        <taxon>Eukaryota</taxon>
        <taxon>Fungi</taxon>
        <taxon>Dikarya</taxon>
        <taxon>Basidiomycota</taxon>
        <taxon>Agaricomycotina</taxon>
        <taxon>Agaricomycetes</taxon>
        <taxon>Cantharellales</taxon>
        <taxon>Ceratobasidiaceae</taxon>
        <taxon>Rhizoctonia</taxon>
        <taxon>Rhizoctonia solani AG-1</taxon>
    </lineage>
</organism>
<dbReference type="AlphaFoldDB" id="A0A0B7FZZ2"/>
<sequence>MSSHLSSTNFFKSPAIEVKVRGSPTKPEAHKQIPKESRRTVRNRVVAAALLTAASILYFQTQYQPLGLESLQVELGAAQSNLPILPAYGLDPSIAHNLGPYSARYTVPGNISSSLPIGCKVSMINVLQRHGARYPTNGTGEEIKVTLEKLKKVQAQDVIEPSLKFVSTFDYSFIPEQLVEFGRLQSYVSGQIIAKKYSSLGSRNFVRAANKPRIVESSQWWKQGFEGKPFDVAQHNLVKADLTIPIGKHARNPLNMEKCPTQEKKDSSGDQAKKDWLPFFVPNITGRLNRYLPGAFLEDSDIINLMNLCGFDTAAKDGKASPWCSVFTDDEWKSYEYYHDLEKYYANSYGSIYAPSLGAGWVNELLARLTDKPVEDHTTTDPDLDKNPDSFPIGSDAPRVFADFSSDNSIMKIIAALGILRDHDNLPRKGPIPSSQQMVVSKVVPFAGSMVVEKITCSARTAYPLQRDYVRILINDAAVPLLSCGTRGRTFGMCSLDAFIESQAFARGGGNFELCFGKRPSTSQVHQEIGAEIVALSSP</sequence>
<protein>
    <recommendedName>
        <fullName evidence="4">3-phytase</fullName>
    </recommendedName>
</protein>
<keyword evidence="3" id="KW-1185">Reference proteome</keyword>
<dbReference type="SUPFAM" id="SSF53254">
    <property type="entry name" value="Phosphoglycerate mutase-like"/>
    <property type="match status" value="1"/>
</dbReference>
<dbReference type="InterPro" id="IPR000560">
    <property type="entry name" value="His_Pase_clade-2"/>
</dbReference>
<evidence type="ECO:0000313" key="2">
    <source>
        <dbReference type="EMBL" id="CEL61833.1"/>
    </source>
</evidence>
<name>A0A0B7FZZ2_THACB</name>
<dbReference type="GO" id="GO:0003993">
    <property type="term" value="F:acid phosphatase activity"/>
    <property type="evidence" value="ECO:0007669"/>
    <property type="project" value="TreeGrafter"/>
</dbReference>
<dbReference type="Proteomes" id="UP000059188">
    <property type="component" value="Unassembled WGS sequence"/>
</dbReference>
<accession>A0A0B7FZZ2</accession>
<dbReference type="InterPro" id="IPR029033">
    <property type="entry name" value="His_PPase_superfam"/>
</dbReference>
<dbReference type="PANTHER" id="PTHR20963">
    <property type="entry name" value="MULTIPLE INOSITOL POLYPHOSPHATE PHOSPHATASE-RELATED"/>
    <property type="match status" value="1"/>
</dbReference>
<dbReference type="STRING" id="1108050.A0A0B7FZZ2"/>